<dbReference type="EMBL" id="VWZK01000074">
    <property type="protein sequence ID" value="NXG67984.1"/>
    <property type="molecule type" value="Genomic_DNA"/>
</dbReference>
<dbReference type="AlphaFoldDB" id="A0A7K9DTD2"/>
<dbReference type="FunFam" id="3.10.250.10:FF:000013">
    <property type="entry name" value="CD163 molecule like 1"/>
    <property type="match status" value="1"/>
</dbReference>
<dbReference type="PANTHER" id="PTHR48071">
    <property type="entry name" value="SRCR DOMAIN-CONTAINING PROTEIN"/>
    <property type="match status" value="1"/>
</dbReference>
<dbReference type="SMART" id="SM00202">
    <property type="entry name" value="SR"/>
    <property type="match status" value="1"/>
</dbReference>
<evidence type="ECO:0000256" key="2">
    <source>
        <dbReference type="ARBA" id="ARBA00022525"/>
    </source>
</evidence>
<proteinExistence type="predicted"/>
<keyword evidence="3" id="KW-0732">Signal</keyword>
<comment type="caution">
    <text evidence="7">Lacks conserved residue(s) required for the propagation of feature annotation.</text>
</comment>
<sequence length="96" mass="9998">GSGSLRLVGGGSRCDGRVEIFQRGTWGRVLAEQWGMQEASVVCRQLRCGEAERAYNPSKAARGTGAVGLRGVRCAGHEAELPLCDSSPPESVPAAG</sequence>
<keyword evidence="2" id="KW-0964">Secreted</keyword>
<keyword evidence="6" id="KW-0325">Glycoprotein</keyword>
<dbReference type="GO" id="GO:0005615">
    <property type="term" value="C:extracellular space"/>
    <property type="evidence" value="ECO:0007669"/>
    <property type="project" value="TreeGrafter"/>
</dbReference>
<feature type="disulfide bond" evidence="7">
    <location>
        <begin position="74"/>
        <end position="84"/>
    </location>
</feature>
<feature type="non-terminal residue" evidence="9">
    <location>
        <position position="96"/>
    </location>
</feature>
<feature type="non-terminal residue" evidence="9">
    <location>
        <position position="1"/>
    </location>
</feature>
<comment type="subcellular location">
    <subcellularLocation>
        <location evidence="1">Secreted</location>
    </subcellularLocation>
</comment>
<keyword evidence="5 7" id="KW-1015">Disulfide bond</keyword>
<dbReference type="Proteomes" id="UP000578343">
    <property type="component" value="Unassembled WGS sequence"/>
</dbReference>
<evidence type="ECO:0000256" key="3">
    <source>
        <dbReference type="ARBA" id="ARBA00022729"/>
    </source>
</evidence>
<dbReference type="PROSITE" id="PS50287">
    <property type="entry name" value="SRCR_2"/>
    <property type="match status" value="1"/>
</dbReference>
<dbReference type="PANTHER" id="PTHR48071:SF15">
    <property type="entry name" value="SRCR DOMAIN-CONTAINING PROTEIN"/>
    <property type="match status" value="1"/>
</dbReference>
<evidence type="ECO:0000256" key="1">
    <source>
        <dbReference type="ARBA" id="ARBA00004613"/>
    </source>
</evidence>
<evidence type="ECO:0000256" key="7">
    <source>
        <dbReference type="PROSITE-ProRule" id="PRU00196"/>
    </source>
</evidence>
<dbReference type="GO" id="GO:0004252">
    <property type="term" value="F:serine-type endopeptidase activity"/>
    <property type="evidence" value="ECO:0007669"/>
    <property type="project" value="TreeGrafter"/>
</dbReference>
<evidence type="ECO:0000256" key="6">
    <source>
        <dbReference type="ARBA" id="ARBA00023180"/>
    </source>
</evidence>
<dbReference type="Pfam" id="PF00530">
    <property type="entry name" value="SRCR"/>
    <property type="match status" value="1"/>
</dbReference>
<dbReference type="SUPFAM" id="SSF56487">
    <property type="entry name" value="SRCR-like"/>
    <property type="match status" value="1"/>
</dbReference>
<protein>
    <submittedName>
        <fullName evidence="9">DMBT1 protein</fullName>
    </submittedName>
</protein>
<accession>A0A7K9DTD2</accession>
<dbReference type="OrthoDB" id="536948at2759"/>
<evidence type="ECO:0000256" key="4">
    <source>
        <dbReference type="ARBA" id="ARBA00022737"/>
    </source>
</evidence>
<dbReference type="GO" id="GO:0005886">
    <property type="term" value="C:plasma membrane"/>
    <property type="evidence" value="ECO:0007669"/>
    <property type="project" value="TreeGrafter"/>
</dbReference>
<comment type="caution">
    <text evidence="9">The sequence shown here is derived from an EMBL/GenBank/DDBJ whole genome shotgun (WGS) entry which is preliminary data.</text>
</comment>
<evidence type="ECO:0000313" key="9">
    <source>
        <dbReference type="EMBL" id="NXG67984.1"/>
    </source>
</evidence>
<evidence type="ECO:0000259" key="8">
    <source>
        <dbReference type="PROSITE" id="PS50287"/>
    </source>
</evidence>
<feature type="domain" description="SRCR" evidence="8">
    <location>
        <begin position="5"/>
        <end position="96"/>
    </location>
</feature>
<dbReference type="InterPro" id="IPR036772">
    <property type="entry name" value="SRCR-like_dom_sf"/>
</dbReference>
<dbReference type="GO" id="GO:0031638">
    <property type="term" value="P:zymogen activation"/>
    <property type="evidence" value="ECO:0007669"/>
    <property type="project" value="TreeGrafter"/>
</dbReference>
<gene>
    <name evidence="9" type="primary">Dmbt1_0</name>
    <name evidence="9" type="ORF">BARMAR_R14972</name>
</gene>
<dbReference type="InterPro" id="IPR001190">
    <property type="entry name" value="SRCR"/>
</dbReference>
<evidence type="ECO:0000256" key="5">
    <source>
        <dbReference type="ARBA" id="ARBA00023157"/>
    </source>
</evidence>
<reference evidence="9 10" key="1">
    <citation type="submission" date="2019-09" db="EMBL/GenBank/DDBJ databases">
        <title>Bird 10,000 Genomes (B10K) Project - Family phase.</title>
        <authorList>
            <person name="Zhang G."/>
        </authorList>
    </citation>
    <scope>NUCLEOTIDE SEQUENCE [LARGE SCALE GENOMIC DNA]</scope>
    <source>
        <strain evidence="9">B10K-DU-001-21</strain>
        <tissue evidence="9">Muscle</tissue>
    </source>
</reference>
<keyword evidence="4" id="KW-0677">Repeat</keyword>
<name>A0A7K9DTD2_BARMA</name>
<evidence type="ECO:0000313" key="10">
    <source>
        <dbReference type="Proteomes" id="UP000578343"/>
    </source>
</evidence>
<keyword evidence="10" id="KW-1185">Reference proteome</keyword>
<dbReference type="PRINTS" id="PR00258">
    <property type="entry name" value="SPERACTRCPTR"/>
</dbReference>
<organism evidence="9 10">
    <name type="scientific">Baryphthengus martii</name>
    <name type="common">Rufous motmot</name>
    <dbReference type="NCBI Taxonomy" id="176943"/>
    <lineage>
        <taxon>Eukaryota</taxon>
        <taxon>Metazoa</taxon>
        <taxon>Chordata</taxon>
        <taxon>Craniata</taxon>
        <taxon>Vertebrata</taxon>
        <taxon>Euteleostomi</taxon>
        <taxon>Archelosauria</taxon>
        <taxon>Archosauria</taxon>
        <taxon>Dinosauria</taxon>
        <taxon>Saurischia</taxon>
        <taxon>Theropoda</taxon>
        <taxon>Coelurosauria</taxon>
        <taxon>Aves</taxon>
        <taxon>Neognathae</taxon>
        <taxon>Neoaves</taxon>
        <taxon>Telluraves</taxon>
        <taxon>Coraciimorphae</taxon>
        <taxon>Coraciiformes</taxon>
        <taxon>Momotidae</taxon>
        <taxon>Baryphthengus</taxon>
    </lineage>
</organism>
<dbReference type="Gene3D" id="3.10.250.10">
    <property type="entry name" value="SRCR-like domain"/>
    <property type="match status" value="1"/>
</dbReference>